<name>A0ABP7EDJ9_9ACTN</name>
<dbReference type="SUPFAM" id="SSF56801">
    <property type="entry name" value="Acetyl-CoA synthetase-like"/>
    <property type="match status" value="1"/>
</dbReference>
<dbReference type="SUPFAM" id="SSF47336">
    <property type="entry name" value="ACP-like"/>
    <property type="match status" value="1"/>
</dbReference>
<feature type="transmembrane region" description="Helical" evidence="1">
    <location>
        <begin position="728"/>
        <end position="744"/>
    </location>
</feature>
<dbReference type="RefSeq" id="WP_344814347.1">
    <property type="nucleotide sequence ID" value="NZ_BAAAYX010000022.1"/>
</dbReference>
<dbReference type="InterPro" id="IPR042099">
    <property type="entry name" value="ANL_N_sf"/>
</dbReference>
<dbReference type="EMBL" id="BAAAYX010000022">
    <property type="protein sequence ID" value="GAA3717037.1"/>
    <property type="molecule type" value="Genomic_DNA"/>
</dbReference>
<feature type="transmembrane region" description="Helical" evidence="1">
    <location>
        <begin position="703"/>
        <end position="721"/>
    </location>
</feature>
<dbReference type="Pfam" id="PF00501">
    <property type="entry name" value="AMP-binding"/>
    <property type="match status" value="1"/>
</dbReference>
<feature type="transmembrane region" description="Helical" evidence="1">
    <location>
        <begin position="644"/>
        <end position="664"/>
    </location>
</feature>
<keyword evidence="4" id="KW-1185">Reference proteome</keyword>
<dbReference type="InterPro" id="IPR036736">
    <property type="entry name" value="ACP-like_sf"/>
</dbReference>
<feature type="transmembrane region" description="Helical" evidence="1">
    <location>
        <begin position="603"/>
        <end position="624"/>
    </location>
</feature>
<feature type="transmembrane region" description="Helical" evidence="1">
    <location>
        <begin position="802"/>
        <end position="820"/>
    </location>
</feature>
<feature type="transmembrane region" description="Helical" evidence="1">
    <location>
        <begin position="548"/>
        <end position="566"/>
    </location>
</feature>
<evidence type="ECO:0000313" key="4">
    <source>
        <dbReference type="Proteomes" id="UP001500051"/>
    </source>
</evidence>
<proteinExistence type="predicted"/>
<sequence length="854" mass="90481">MAADPHQLALLDAENASGSLTHGQLVARVAAVAAMLPDVGTGRRLVHIPLTADPAAVTAYLAVLLAGHVPLVTPAECGETLTEHYRPDLRLAADGLLETVSTDAQHLLHPDLALLMSTSGSTGSPKLVRLSHENVRSNAHAIVSALGVTSADRAITSLPLHYCYGLSVLHAQLVAGGTVVLRRQSFAEPDVRDMLGRCGVSIVAATPHLIDLLDVQGVLSADLPDLRLVTQAGGALPAHRVRDIAALGQAGGWSLAVMYGQTEATARMAVLPPASVTRHPDAVGWPVAGSSFSLDTTVPEAADMPAGVGELVFSGPGVMLGYAESADDLALGRMQDVLRTGDLARIGDDGLVRIVGRRADWAKVMGIRIDLGQVERRLSDAGFQACVTGADQQLQVTYSANHRRDAARVVEAVSTVSGLGASVISVEAVAELPRLSSGKIDRLGCAARHRTPQQPPGPGPLKLGREPADLAAVVAALGPLVGPESLNPDRSFVELGGDSFSHVQASLRLGRLLGDLPADWHHRPLRELPDLALTRPRRGSGQRVEMNVLLRGLAVVMICGSHVGLFPLAGGAHLLLAAAGFNVGRYVLTAGSTAQRWQRTARLAVAIAVPTVLVALTMRMVFGGAHWSNVVLLHWAVRPMVGNIFWFVEALLILLLVTAALLSVPRLRQAYARDPWRLAFLATLVLLIPRYLVVGLVEGPVRGMPWTVGWLFTAGLAMASARTRPRQLLTVSVSLVATIGFFPAPERNLVIMAGLALLALVPSMVVPRLLVRPIGVLAAASLHVYLVQFQMFTFFSSPGVKFTAGLLAGLAFWLLTTSLLRRLHHLVPLATTRRPPATRHVSDRKGDLCVDANS</sequence>
<feature type="transmembrane region" description="Helical" evidence="1">
    <location>
        <begin position="750"/>
        <end position="767"/>
    </location>
</feature>
<reference evidence="4" key="1">
    <citation type="journal article" date="2019" name="Int. J. Syst. Evol. Microbiol.">
        <title>The Global Catalogue of Microorganisms (GCM) 10K type strain sequencing project: providing services to taxonomists for standard genome sequencing and annotation.</title>
        <authorList>
            <consortium name="The Broad Institute Genomics Platform"/>
            <consortium name="The Broad Institute Genome Sequencing Center for Infectious Disease"/>
            <person name="Wu L."/>
            <person name="Ma J."/>
        </authorList>
    </citation>
    <scope>NUCLEOTIDE SEQUENCE [LARGE SCALE GENOMIC DNA]</scope>
    <source>
        <strain evidence="4">JCM 16548</strain>
    </source>
</reference>
<dbReference type="Gene3D" id="3.40.50.12780">
    <property type="entry name" value="N-terminal domain of ligase-like"/>
    <property type="match status" value="1"/>
</dbReference>
<protein>
    <submittedName>
        <fullName evidence="3">AMP-binding protein</fullName>
    </submittedName>
</protein>
<dbReference type="InterPro" id="IPR000873">
    <property type="entry name" value="AMP-dep_synth/lig_dom"/>
</dbReference>
<dbReference type="InterPro" id="IPR050237">
    <property type="entry name" value="ATP-dep_AMP-bd_enzyme"/>
</dbReference>
<evidence type="ECO:0000313" key="3">
    <source>
        <dbReference type="EMBL" id="GAA3717037.1"/>
    </source>
</evidence>
<feature type="domain" description="AMP-dependent synthetase/ligase" evidence="2">
    <location>
        <begin position="109"/>
        <end position="322"/>
    </location>
</feature>
<dbReference type="Proteomes" id="UP001500051">
    <property type="component" value="Unassembled WGS sequence"/>
</dbReference>
<evidence type="ECO:0000256" key="1">
    <source>
        <dbReference type="SAM" id="Phobius"/>
    </source>
</evidence>
<organism evidence="3 4">
    <name type="scientific">Microlunatus aurantiacus</name>
    <dbReference type="NCBI Taxonomy" id="446786"/>
    <lineage>
        <taxon>Bacteria</taxon>
        <taxon>Bacillati</taxon>
        <taxon>Actinomycetota</taxon>
        <taxon>Actinomycetes</taxon>
        <taxon>Propionibacteriales</taxon>
        <taxon>Propionibacteriaceae</taxon>
        <taxon>Microlunatus</taxon>
    </lineage>
</organism>
<dbReference type="PANTHER" id="PTHR43767">
    <property type="entry name" value="LONG-CHAIN-FATTY-ACID--COA LIGASE"/>
    <property type="match status" value="1"/>
</dbReference>
<keyword evidence="1" id="KW-0472">Membrane</keyword>
<gene>
    <name evidence="3" type="ORF">GCM10022204_41160</name>
</gene>
<keyword evidence="1" id="KW-0812">Transmembrane</keyword>
<feature type="transmembrane region" description="Helical" evidence="1">
    <location>
        <begin position="676"/>
        <end position="697"/>
    </location>
</feature>
<keyword evidence="1" id="KW-1133">Transmembrane helix</keyword>
<dbReference type="PANTHER" id="PTHR43767:SF1">
    <property type="entry name" value="NONRIBOSOMAL PEPTIDE SYNTHASE PES1 (EUROFUNG)-RELATED"/>
    <property type="match status" value="1"/>
</dbReference>
<accession>A0ABP7EDJ9</accession>
<comment type="caution">
    <text evidence="3">The sequence shown here is derived from an EMBL/GenBank/DDBJ whole genome shotgun (WGS) entry which is preliminary data.</text>
</comment>
<evidence type="ECO:0000259" key="2">
    <source>
        <dbReference type="Pfam" id="PF00501"/>
    </source>
</evidence>